<dbReference type="PANTHER" id="PTHR11926:SF1494">
    <property type="entry name" value="FLAVONOL 3-O-GLUCOSYLTRANSFERASE UGT76E12-RELATED"/>
    <property type="match status" value="1"/>
</dbReference>
<dbReference type="EMBL" id="CM035406">
    <property type="protein sequence ID" value="KAH7446907.1"/>
    <property type="molecule type" value="Genomic_DNA"/>
</dbReference>
<dbReference type="FunFam" id="3.40.50.2000:FF:000056">
    <property type="entry name" value="Glycosyltransferase"/>
    <property type="match status" value="1"/>
</dbReference>
<dbReference type="CDD" id="cd03784">
    <property type="entry name" value="GT1_Gtf-like"/>
    <property type="match status" value="1"/>
</dbReference>
<dbReference type="InterPro" id="IPR035595">
    <property type="entry name" value="UDP_glycos_trans_CS"/>
</dbReference>
<evidence type="ECO:0000313" key="8">
    <source>
        <dbReference type="Proteomes" id="UP000825935"/>
    </source>
</evidence>
<dbReference type="PANTHER" id="PTHR11926">
    <property type="entry name" value="GLUCOSYL/GLUCURONOSYL TRANSFERASES"/>
    <property type="match status" value="1"/>
</dbReference>
<proteinExistence type="inferred from homology"/>
<dbReference type="OrthoDB" id="1910929at2759"/>
<gene>
    <name evidence="7" type="ORF">KP509_01G081300</name>
</gene>
<organism evidence="7 8">
    <name type="scientific">Ceratopteris richardii</name>
    <name type="common">Triangle waterfern</name>
    <dbReference type="NCBI Taxonomy" id="49495"/>
    <lineage>
        <taxon>Eukaryota</taxon>
        <taxon>Viridiplantae</taxon>
        <taxon>Streptophyta</taxon>
        <taxon>Embryophyta</taxon>
        <taxon>Tracheophyta</taxon>
        <taxon>Polypodiopsida</taxon>
        <taxon>Polypodiidae</taxon>
        <taxon>Polypodiales</taxon>
        <taxon>Pteridineae</taxon>
        <taxon>Pteridaceae</taxon>
        <taxon>Parkerioideae</taxon>
        <taxon>Ceratopteris</taxon>
    </lineage>
</organism>
<dbReference type="SUPFAM" id="SSF53756">
    <property type="entry name" value="UDP-Glycosyltransferase/glycogen phosphorylase"/>
    <property type="match status" value="1"/>
</dbReference>
<keyword evidence="8" id="KW-1185">Reference proteome</keyword>
<dbReference type="OMA" id="KVTHAWN"/>
<dbReference type="Proteomes" id="UP000825935">
    <property type="component" value="Chromosome 1"/>
</dbReference>
<dbReference type="Pfam" id="PF00201">
    <property type="entry name" value="UDPGT"/>
    <property type="match status" value="1"/>
</dbReference>
<evidence type="ECO:0000313" key="7">
    <source>
        <dbReference type="EMBL" id="KAH7446907.1"/>
    </source>
</evidence>
<evidence type="ECO:0000256" key="3">
    <source>
        <dbReference type="ARBA" id="ARBA00022679"/>
    </source>
</evidence>
<evidence type="ECO:0000256" key="5">
    <source>
        <dbReference type="RuleBase" id="RU362057"/>
    </source>
</evidence>
<protein>
    <recommendedName>
        <fullName evidence="5">Glycosyltransferase</fullName>
        <ecNumber evidence="5">2.4.1.-</ecNumber>
    </recommendedName>
</protein>
<evidence type="ECO:0000256" key="1">
    <source>
        <dbReference type="ARBA" id="ARBA00009995"/>
    </source>
</evidence>
<dbReference type="InterPro" id="IPR002213">
    <property type="entry name" value="UDP_glucos_trans"/>
</dbReference>
<reference evidence="7" key="1">
    <citation type="submission" date="2021-08" db="EMBL/GenBank/DDBJ databases">
        <title>WGS assembly of Ceratopteris richardii.</title>
        <authorList>
            <person name="Marchant D.B."/>
            <person name="Chen G."/>
            <person name="Jenkins J."/>
            <person name="Shu S."/>
            <person name="Leebens-Mack J."/>
            <person name="Grimwood J."/>
            <person name="Schmutz J."/>
            <person name="Soltis P."/>
            <person name="Soltis D."/>
            <person name="Chen Z.-H."/>
        </authorList>
    </citation>
    <scope>NUCLEOTIDE SEQUENCE</scope>
    <source>
        <strain evidence="7">Whitten #5841</strain>
        <tissue evidence="7">Leaf</tissue>
    </source>
</reference>
<dbReference type="Gene3D" id="3.40.50.2000">
    <property type="entry name" value="Glycogen Phosphorylase B"/>
    <property type="match status" value="2"/>
</dbReference>
<accession>A0A8T2VEN4</accession>
<keyword evidence="3 4" id="KW-0808">Transferase</keyword>
<sequence length="541" mass="59787">MSDTRIATATLPLTNGRSGRHPHVLLLPFPAQGHVTPFMELAKRLAAQGVEITFASMQHIHEKVTHAWNHSRDLSRFGHHIKLRGISDGLPPEFDRETWSRQLNHAIDVGLEEGALQLVRNLVSEGRPITCIISDFFLRWTSSLAEKIGAPEWIFWPQSAGNFSIYLHTDEIICSGVDPFKIAAEPSGTKDLAVHSGAGSPQRTQPTEVVTCIPGFPMGVPAAYLPFSTPFGDASAEWVREMLIRCFARVSQAQGMIGNSFEALEQGIIEELTQRLEEQQSLAERNCRWPRSFRMVGPLVVDGTLYRIGGEKVSQLSGTSFWREEVAECKDWLDKQPVGSVVYVAFGSMKVLTASQVQEVLLGVAASGQRFLMVVRKNAILSTETSVNQSTSRVPLEEALPPGFLESIKERCKLVQWAPQTLVLAHPSVGGFFSHCGWNSTLESLCCGVPILGWPWIMDQTSNCWMLSHVWKVGLALECNEANQTAKDKVEAGIRQLMEGSLAESLRAQAMKIRDQAREAARMNQGLLSLAQEIHLLTGNS</sequence>
<keyword evidence="2 4" id="KW-0328">Glycosyltransferase</keyword>
<evidence type="ECO:0000259" key="6">
    <source>
        <dbReference type="Pfam" id="PF26168"/>
    </source>
</evidence>
<dbReference type="InterPro" id="IPR058980">
    <property type="entry name" value="Glyco_transf_N"/>
</dbReference>
<dbReference type="PROSITE" id="PS00375">
    <property type="entry name" value="UDPGT"/>
    <property type="match status" value="1"/>
</dbReference>
<dbReference type="GO" id="GO:0080043">
    <property type="term" value="F:quercetin 3-O-glucosyltransferase activity"/>
    <property type="evidence" value="ECO:0007669"/>
    <property type="project" value="TreeGrafter"/>
</dbReference>
<dbReference type="EC" id="2.4.1.-" evidence="5"/>
<comment type="similarity">
    <text evidence="1 4">Belongs to the UDP-glycosyltransferase family.</text>
</comment>
<dbReference type="AlphaFoldDB" id="A0A8T2VEN4"/>
<dbReference type="GO" id="GO:0080044">
    <property type="term" value="F:quercetin 7-O-glucosyltransferase activity"/>
    <property type="evidence" value="ECO:0007669"/>
    <property type="project" value="TreeGrafter"/>
</dbReference>
<name>A0A8T2VEN4_CERRI</name>
<evidence type="ECO:0000256" key="2">
    <source>
        <dbReference type="ARBA" id="ARBA00022676"/>
    </source>
</evidence>
<dbReference type="Pfam" id="PF26168">
    <property type="entry name" value="Glyco_transf_N"/>
    <property type="match status" value="1"/>
</dbReference>
<feature type="domain" description="Glycosyltransferase N-terminal" evidence="6">
    <location>
        <begin position="24"/>
        <end position="146"/>
    </location>
</feature>
<evidence type="ECO:0000256" key="4">
    <source>
        <dbReference type="RuleBase" id="RU003718"/>
    </source>
</evidence>
<comment type="caution">
    <text evidence="7">The sequence shown here is derived from an EMBL/GenBank/DDBJ whole genome shotgun (WGS) entry which is preliminary data.</text>
</comment>